<keyword evidence="3" id="KW-1185">Reference proteome</keyword>
<name>A0AAV7UHN9_PLEWA</name>
<evidence type="ECO:0000256" key="1">
    <source>
        <dbReference type="SAM" id="MobiDB-lite"/>
    </source>
</evidence>
<evidence type="ECO:0000313" key="3">
    <source>
        <dbReference type="Proteomes" id="UP001066276"/>
    </source>
</evidence>
<dbReference type="EMBL" id="JANPWB010000005">
    <property type="protein sequence ID" value="KAJ1188508.1"/>
    <property type="molecule type" value="Genomic_DNA"/>
</dbReference>
<protein>
    <submittedName>
        <fullName evidence="2">Uncharacterized protein</fullName>
    </submittedName>
</protein>
<feature type="region of interest" description="Disordered" evidence="1">
    <location>
        <begin position="80"/>
        <end position="105"/>
    </location>
</feature>
<comment type="caution">
    <text evidence="2">The sequence shown here is derived from an EMBL/GenBank/DDBJ whole genome shotgun (WGS) entry which is preliminary data.</text>
</comment>
<gene>
    <name evidence="2" type="ORF">NDU88_005269</name>
</gene>
<proteinExistence type="predicted"/>
<sequence length="105" mass="11184">MQRLAGDPDGNETRTHTQRGAERSGGRSGCTLLAGTEGSQCCGRGWRRATDVPSHAIGAQYDEQLKTPDEHQGLIAEHAHGGAARLRSNHGRGRGRRPNFLGTAA</sequence>
<accession>A0AAV7UHN9</accession>
<organism evidence="2 3">
    <name type="scientific">Pleurodeles waltl</name>
    <name type="common">Iberian ribbed newt</name>
    <dbReference type="NCBI Taxonomy" id="8319"/>
    <lineage>
        <taxon>Eukaryota</taxon>
        <taxon>Metazoa</taxon>
        <taxon>Chordata</taxon>
        <taxon>Craniata</taxon>
        <taxon>Vertebrata</taxon>
        <taxon>Euteleostomi</taxon>
        <taxon>Amphibia</taxon>
        <taxon>Batrachia</taxon>
        <taxon>Caudata</taxon>
        <taxon>Salamandroidea</taxon>
        <taxon>Salamandridae</taxon>
        <taxon>Pleurodelinae</taxon>
        <taxon>Pleurodeles</taxon>
    </lineage>
</organism>
<dbReference type="Proteomes" id="UP001066276">
    <property type="component" value="Chromosome 3_1"/>
</dbReference>
<reference evidence="2" key="1">
    <citation type="journal article" date="2022" name="bioRxiv">
        <title>Sequencing and chromosome-scale assembly of the giantPleurodeles waltlgenome.</title>
        <authorList>
            <person name="Brown T."/>
            <person name="Elewa A."/>
            <person name="Iarovenko S."/>
            <person name="Subramanian E."/>
            <person name="Araus A.J."/>
            <person name="Petzold A."/>
            <person name="Susuki M."/>
            <person name="Suzuki K.-i.T."/>
            <person name="Hayashi T."/>
            <person name="Toyoda A."/>
            <person name="Oliveira C."/>
            <person name="Osipova E."/>
            <person name="Leigh N.D."/>
            <person name="Simon A."/>
            <person name="Yun M.H."/>
        </authorList>
    </citation>
    <scope>NUCLEOTIDE SEQUENCE</scope>
    <source>
        <strain evidence="2">20211129_DDA</strain>
        <tissue evidence="2">Liver</tissue>
    </source>
</reference>
<evidence type="ECO:0000313" key="2">
    <source>
        <dbReference type="EMBL" id="KAJ1188508.1"/>
    </source>
</evidence>
<feature type="compositionally biased region" description="Basic and acidic residues" evidence="1">
    <location>
        <begin position="11"/>
        <end position="25"/>
    </location>
</feature>
<feature type="compositionally biased region" description="Basic residues" evidence="1">
    <location>
        <begin position="87"/>
        <end position="97"/>
    </location>
</feature>
<feature type="region of interest" description="Disordered" evidence="1">
    <location>
        <begin position="1"/>
        <end position="32"/>
    </location>
</feature>
<dbReference type="AlphaFoldDB" id="A0AAV7UHN9"/>